<proteinExistence type="predicted"/>
<dbReference type="RefSeq" id="WP_017525069.1">
    <property type="nucleotide sequence ID" value="NZ_JACCEX010000010.1"/>
</dbReference>
<reference evidence="1 2" key="1">
    <citation type="submission" date="2018-04" db="EMBL/GenBank/DDBJ databases">
        <title>Genomic Encyclopedia of Type Strains, Phase IV (KMG-IV): sequencing the most valuable type-strain genomes for metagenomic binning, comparative biology and taxonomic classification.</title>
        <authorList>
            <person name="Goeker M."/>
        </authorList>
    </citation>
    <scope>NUCLEOTIDE SEQUENCE [LARGE SCALE GENOMIC DNA]</scope>
    <source>
        <strain evidence="1 2">DSM 10065</strain>
    </source>
</reference>
<dbReference type="AlphaFoldDB" id="A0A2U1CIS0"/>
<gene>
    <name evidence="1" type="ORF">C7440_3395</name>
</gene>
<evidence type="ECO:0000313" key="1">
    <source>
        <dbReference type="EMBL" id="PVY60891.1"/>
    </source>
</evidence>
<comment type="caution">
    <text evidence="1">The sequence shown here is derived from an EMBL/GenBank/DDBJ whole genome shotgun (WGS) entry which is preliminary data.</text>
</comment>
<dbReference type="Proteomes" id="UP000246145">
    <property type="component" value="Unassembled WGS sequence"/>
</dbReference>
<protein>
    <recommendedName>
        <fullName evidence="3">Xylose isomerase-like TIM barrel protein</fullName>
    </recommendedName>
</protein>
<dbReference type="InterPro" id="IPR036237">
    <property type="entry name" value="Xyl_isomerase-like_sf"/>
</dbReference>
<dbReference type="EMBL" id="QEKO01000006">
    <property type="protein sequence ID" value="PVY60891.1"/>
    <property type="molecule type" value="Genomic_DNA"/>
</dbReference>
<dbReference type="SUPFAM" id="SSF51658">
    <property type="entry name" value="Xylose isomerase-like"/>
    <property type="match status" value="1"/>
</dbReference>
<dbReference type="Gene3D" id="3.20.20.150">
    <property type="entry name" value="Divalent-metal-dependent TIM barrel enzymes"/>
    <property type="match status" value="1"/>
</dbReference>
<sequence>MKDDFPFLLGCNGRGAQASSADRPVSLEEHSIDEQFRLVKEAGVFDYFDRLPLRSNQGEYEKAMQKYDLPVHTCSWFYMLGRDEALLHDNLKICQEVGAKCHNIMTFTHHADGHVLTDDEIMDHYLDAYDVGMGLGVEPSFELHVNMWTESFARVTPIAKRIMARGIPFNYTMDYSHVIFKIGDAEELDVSECREAVEAGEMELDPFAEGSLCQEWLDLGIVKWTQLRTVGPNQPKNRWHLNEDGSYGRGIQYPIVPPGPGEWHSPWHAYMVEPSKEAIRRALRYHVTHADSPLRYITTEMINLPDYALNAKYNLFEQNVEAARFIRRAWEEVKALHAAGLVA</sequence>
<evidence type="ECO:0008006" key="3">
    <source>
        <dbReference type="Google" id="ProtNLM"/>
    </source>
</evidence>
<name>A0A2U1CIS0_9BURK</name>
<organism evidence="1 2">
    <name type="scientific">Pusillimonas noertemannii</name>
    <dbReference type="NCBI Taxonomy" id="305977"/>
    <lineage>
        <taxon>Bacteria</taxon>
        <taxon>Pseudomonadati</taxon>
        <taxon>Pseudomonadota</taxon>
        <taxon>Betaproteobacteria</taxon>
        <taxon>Burkholderiales</taxon>
        <taxon>Alcaligenaceae</taxon>
        <taxon>Pusillimonas</taxon>
    </lineage>
</organism>
<accession>A0A2U1CIS0</accession>
<dbReference type="OrthoDB" id="6803264at2"/>
<evidence type="ECO:0000313" key="2">
    <source>
        <dbReference type="Proteomes" id="UP000246145"/>
    </source>
</evidence>
<keyword evidence="2" id="KW-1185">Reference proteome</keyword>